<dbReference type="EMBL" id="FXAW01000007">
    <property type="protein sequence ID" value="SMG47031.1"/>
    <property type="molecule type" value="Genomic_DNA"/>
</dbReference>
<dbReference type="Proteomes" id="UP000193804">
    <property type="component" value="Unassembled WGS sequence"/>
</dbReference>
<organism evidence="1 2">
    <name type="scientific">Marivirga sericea</name>
    <dbReference type="NCBI Taxonomy" id="1028"/>
    <lineage>
        <taxon>Bacteria</taxon>
        <taxon>Pseudomonadati</taxon>
        <taxon>Bacteroidota</taxon>
        <taxon>Cytophagia</taxon>
        <taxon>Cytophagales</taxon>
        <taxon>Marivirgaceae</taxon>
        <taxon>Marivirga</taxon>
    </lineage>
</organism>
<evidence type="ECO:0000313" key="2">
    <source>
        <dbReference type="Proteomes" id="UP000193804"/>
    </source>
</evidence>
<sequence length="151" mass="16817">MRTLFTILLFGVLLTCYGQQSTKGEQENNLINKKMENELLSEVIGTDKSPVVILFGGNPYRRDEIVKLLSGLGDITVYGTLGEEEGMAKIQALNRKVDLVLIGGAYSEAQRTRIKQWVQANLAGVEVTQPGYEYPYANESIYADVKKKLNL</sequence>
<dbReference type="AlphaFoldDB" id="A0A1X7KZL3"/>
<name>A0A1X7KZL3_9BACT</name>
<dbReference type="STRING" id="1028.SAMN05661096_03343"/>
<proteinExistence type="predicted"/>
<evidence type="ECO:0000313" key="1">
    <source>
        <dbReference type="EMBL" id="SMG47031.1"/>
    </source>
</evidence>
<keyword evidence="2" id="KW-1185">Reference proteome</keyword>
<accession>A0A1X7KZL3</accession>
<dbReference type="OrthoDB" id="1494039at2"/>
<reference evidence="2" key="1">
    <citation type="submission" date="2017-04" db="EMBL/GenBank/DDBJ databases">
        <authorList>
            <person name="Varghese N."/>
            <person name="Submissions S."/>
        </authorList>
    </citation>
    <scope>NUCLEOTIDE SEQUENCE [LARGE SCALE GENOMIC DNA]</scope>
    <source>
        <strain evidence="2">DSM 4125</strain>
    </source>
</reference>
<protein>
    <submittedName>
        <fullName evidence="1">Uncharacterized protein</fullName>
    </submittedName>
</protein>
<dbReference type="RefSeq" id="WP_085518476.1">
    <property type="nucleotide sequence ID" value="NZ_FXAW01000007.1"/>
</dbReference>
<gene>
    <name evidence="1" type="ORF">SAMN05661096_03343</name>
</gene>